<evidence type="ECO:0000259" key="1">
    <source>
        <dbReference type="PROSITE" id="PS51186"/>
    </source>
</evidence>
<dbReference type="RefSeq" id="WP_033202691.1">
    <property type="nucleotide sequence ID" value="NZ_LGUP01000036.1"/>
</dbReference>
<feature type="domain" description="N-acetyltransferase" evidence="1">
    <location>
        <begin position="9"/>
        <end position="170"/>
    </location>
</feature>
<name>A0A0L8L9T2_STRVR</name>
<dbReference type="PANTHER" id="PTHR43792:SF1">
    <property type="entry name" value="N-ACETYLTRANSFERASE DOMAIN-CONTAINING PROTEIN"/>
    <property type="match status" value="1"/>
</dbReference>
<reference evidence="2 3" key="1">
    <citation type="submission" date="2015-06" db="EMBL/GenBank/DDBJ databases">
        <authorList>
            <person name="Hoefler B.C."/>
            <person name="Straight P.D."/>
        </authorList>
    </citation>
    <scope>NUCLEOTIDE SEQUENCE [LARGE SCALE GENOMIC DNA]</scope>
    <source>
        <strain evidence="2 3">NRRL 3427</strain>
    </source>
</reference>
<dbReference type="PROSITE" id="PS51186">
    <property type="entry name" value="GNAT"/>
    <property type="match status" value="1"/>
</dbReference>
<proteinExistence type="predicted"/>
<dbReference type="Proteomes" id="UP000037023">
    <property type="component" value="Unassembled WGS sequence"/>
</dbReference>
<dbReference type="OrthoDB" id="3533156at2"/>
<dbReference type="InterPro" id="IPR016181">
    <property type="entry name" value="Acyl_CoA_acyltransferase"/>
</dbReference>
<dbReference type="GO" id="GO:0016747">
    <property type="term" value="F:acyltransferase activity, transferring groups other than amino-acyl groups"/>
    <property type="evidence" value="ECO:0007669"/>
    <property type="project" value="InterPro"/>
</dbReference>
<evidence type="ECO:0000313" key="3">
    <source>
        <dbReference type="Proteomes" id="UP000037023"/>
    </source>
</evidence>
<dbReference type="InterPro" id="IPR051531">
    <property type="entry name" value="N-acetyltransferase"/>
</dbReference>
<dbReference type="InterPro" id="IPR000182">
    <property type="entry name" value="GNAT_dom"/>
</dbReference>
<dbReference type="AlphaFoldDB" id="A0A0L8L9T2"/>
<evidence type="ECO:0000313" key="2">
    <source>
        <dbReference type="EMBL" id="KOG34902.1"/>
    </source>
</evidence>
<dbReference type="Gene3D" id="3.40.630.30">
    <property type="match status" value="1"/>
</dbReference>
<dbReference type="EMBL" id="LGUP01000036">
    <property type="protein sequence ID" value="KOG34902.1"/>
    <property type="molecule type" value="Genomic_DNA"/>
</dbReference>
<comment type="caution">
    <text evidence="2">The sequence shown here is derived from an EMBL/GenBank/DDBJ whole genome shotgun (WGS) entry which is preliminary data.</text>
</comment>
<dbReference type="PATRIC" id="fig|1938.6.peg.1366"/>
<organism evidence="2 3">
    <name type="scientific">Streptomyces viridochromogenes</name>
    <dbReference type="NCBI Taxonomy" id="1938"/>
    <lineage>
        <taxon>Bacteria</taxon>
        <taxon>Bacillati</taxon>
        <taxon>Actinomycetota</taxon>
        <taxon>Actinomycetes</taxon>
        <taxon>Kitasatosporales</taxon>
        <taxon>Streptomycetaceae</taxon>
        <taxon>Streptomyces</taxon>
    </lineage>
</organism>
<dbReference type="PANTHER" id="PTHR43792">
    <property type="entry name" value="GNAT FAMILY, PUTATIVE (AFU_ORTHOLOGUE AFUA_3G00765)-RELATED-RELATED"/>
    <property type="match status" value="1"/>
</dbReference>
<accession>A0A0L8L9T2</accession>
<dbReference type="SUPFAM" id="SSF55729">
    <property type="entry name" value="Acyl-CoA N-acyltransferases (Nat)"/>
    <property type="match status" value="1"/>
</dbReference>
<keyword evidence="2" id="KW-0808">Transferase</keyword>
<sequence length="177" mass="19884">MTEIRTPRLLLRPWSDDDLVPLSEINADREVMRWVGDGSVRDLDETAEDIERYDEEWDDEGFGVFAVELLGSGELIGLAGLSVPDALPELMSEVEISWRLGRQFWGQGYASEAAHAVLEFALQDRGLDRVVAVAHISDRASENVIGKLGMTAEREIDHPVFRVPLRVYAIDLTEYQA</sequence>
<dbReference type="Pfam" id="PF13302">
    <property type="entry name" value="Acetyltransf_3"/>
    <property type="match status" value="1"/>
</dbReference>
<protein>
    <submittedName>
        <fullName evidence="2">Acetyltransferase</fullName>
    </submittedName>
</protein>
<gene>
    <name evidence="2" type="ORF">ADK34_06225</name>
</gene>